<dbReference type="InterPro" id="IPR050194">
    <property type="entry name" value="Glycosyltransferase_grp1"/>
</dbReference>
<dbReference type="InterPro" id="IPR028098">
    <property type="entry name" value="Glyco_trans_4-like_N"/>
</dbReference>
<feature type="domain" description="Glycosyltransferase subfamily 4-like N-terminal" evidence="2">
    <location>
        <begin position="14"/>
        <end position="187"/>
    </location>
</feature>
<evidence type="ECO:0000259" key="2">
    <source>
        <dbReference type="Pfam" id="PF13439"/>
    </source>
</evidence>
<dbReference type="InterPro" id="IPR001296">
    <property type="entry name" value="Glyco_trans_1"/>
</dbReference>
<evidence type="ECO:0000313" key="3">
    <source>
        <dbReference type="EMBL" id="HIQ64317.1"/>
    </source>
</evidence>
<accession>A0A9D0YYI4</accession>
<dbReference type="Pfam" id="PF13439">
    <property type="entry name" value="Glyco_transf_4"/>
    <property type="match status" value="1"/>
</dbReference>
<proteinExistence type="predicted"/>
<dbReference type="Pfam" id="PF00534">
    <property type="entry name" value="Glycos_transf_1"/>
    <property type="match status" value="1"/>
</dbReference>
<reference evidence="3" key="1">
    <citation type="submission" date="2020-10" db="EMBL/GenBank/DDBJ databases">
        <authorList>
            <person name="Gilroy R."/>
        </authorList>
    </citation>
    <scope>NUCLEOTIDE SEQUENCE</scope>
    <source>
        <strain evidence="3">CHK165-10780</strain>
    </source>
</reference>
<protein>
    <submittedName>
        <fullName evidence="3">Glycosyltransferase family 4 protein</fullName>
    </submittedName>
</protein>
<dbReference type="AlphaFoldDB" id="A0A9D0YYI4"/>
<name>A0A9D0YYI4_9FIRM</name>
<dbReference type="GO" id="GO:0016757">
    <property type="term" value="F:glycosyltransferase activity"/>
    <property type="evidence" value="ECO:0007669"/>
    <property type="project" value="InterPro"/>
</dbReference>
<dbReference type="Proteomes" id="UP000886725">
    <property type="component" value="Unassembled WGS sequence"/>
</dbReference>
<gene>
    <name evidence="3" type="ORF">IAC85_01105</name>
</gene>
<evidence type="ECO:0000313" key="4">
    <source>
        <dbReference type="Proteomes" id="UP000886725"/>
    </source>
</evidence>
<organism evidence="3 4">
    <name type="scientific">Candidatus Faecenecus gallistercoris</name>
    <dbReference type="NCBI Taxonomy" id="2840793"/>
    <lineage>
        <taxon>Bacteria</taxon>
        <taxon>Bacillati</taxon>
        <taxon>Bacillota</taxon>
        <taxon>Bacillota incertae sedis</taxon>
        <taxon>Candidatus Faecenecus</taxon>
    </lineage>
</organism>
<reference evidence="3" key="2">
    <citation type="journal article" date="2021" name="PeerJ">
        <title>Extensive microbial diversity within the chicken gut microbiome revealed by metagenomics and culture.</title>
        <authorList>
            <person name="Gilroy R."/>
            <person name="Ravi A."/>
            <person name="Getino M."/>
            <person name="Pursley I."/>
            <person name="Horton D.L."/>
            <person name="Alikhan N.F."/>
            <person name="Baker D."/>
            <person name="Gharbi K."/>
            <person name="Hall N."/>
            <person name="Watson M."/>
            <person name="Adriaenssens E.M."/>
            <person name="Foster-Nyarko E."/>
            <person name="Jarju S."/>
            <person name="Secka A."/>
            <person name="Antonio M."/>
            <person name="Oren A."/>
            <person name="Chaudhuri R.R."/>
            <person name="La Ragione R."/>
            <person name="Hildebrand F."/>
            <person name="Pallen M.J."/>
        </authorList>
    </citation>
    <scope>NUCLEOTIDE SEQUENCE</scope>
    <source>
        <strain evidence="3">CHK165-10780</strain>
    </source>
</reference>
<dbReference type="Gene3D" id="3.40.50.2000">
    <property type="entry name" value="Glycogen Phosphorylase B"/>
    <property type="match status" value="2"/>
</dbReference>
<feature type="domain" description="Glycosyl transferase family 1" evidence="1">
    <location>
        <begin position="201"/>
        <end position="363"/>
    </location>
</feature>
<dbReference type="PANTHER" id="PTHR45947:SF3">
    <property type="entry name" value="SULFOQUINOVOSYL TRANSFERASE SQD2"/>
    <property type="match status" value="1"/>
</dbReference>
<dbReference type="PANTHER" id="PTHR45947">
    <property type="entry name" value="SULFOQUINOVOSYL TRANSFERASE SQD2"/>
    <property type="match status" value="1"/>
</dbReference>
<sequence length="409" mass="47107">MRIGLFTDTYPPYINGVSTSVLMLHDALEKLGHTVYVVTVNDDALHYNDSDDRVLRIPGIPIGIYDYRLTGIYPLKAVQVIKDWHLDVIHTHTEFGVGTFARIIAKQFNIPLVHTYHTMYEDYTHYITHGHFDKSAKKIVEQLTLFYCDKTATELIVPTKKAYDLFKQKYQVERSVHIVPTGLEVERFYLENADTKKVAALRRQYHIDKKDFVLIFVGRLAAEKNIEFLIRVAKKMYDHHKNFRFLIVGGGPDEQEYKDLANELGISDAVIFTGKVAYSDIPTYYHMATLFATASQSETQGLTVIEAMASSLPALCIEDESFKNVVDDGLDGIIFHTEEECYQGLEKLYQDETELKRMSKQARIKADSFSSKHYAESVLDVYRYAIHEKNKNKKKGFFRRLIDRIKGES</sequence>
<comment type="caution">
    <text evidence="3">The sequence shown here is derived from an EMBL/GenBank/DDBJ whole genome shotgun (WGS) entry which is preliminary data.</text>
</comment>
<evidence type="ECO:0000259" key="1">
    <source>
        <dbReference type="Pfam" id="PF00534"/>
    </source>
</evidence>
<dbReference type="EMBL" id="DVFU01000023">
    <property type="protein sequence ID" value="HIQ64317.1"/>
    <property type="molecule type" value="Genomic_DNA"/>
</dbReference>
<dbReference type="SUPFAM" id="SSF53756">
    <property type="entry name" value="UDP-Glycosyltransferase/glycogen phosphorylase"/>
    <property type="match status" value="1"/>
</dbReference>
<dbReference type="CDD" id="cd03817">
    <property type="entry name" value="GT4_UGDG-like"/>
    <property type="match status" value="1"/>
</dbReference>